<dbReference type="Pfam" id="PF23296">
    <property type="entry name" value="DUF7079"/>
    <property type="match status" value="1"/>
</dbReference>
<evidence type="ECO:0000313" key="3">
    <source>
        <dbReference type="Proteomes" id="UP000594364"/>
    </source>
</evidence>
<dbReference type="AlphaFoldDB" id="A0A7S9KTW1"/>
<dbReference type="Proteomes" id="UP000594364">
    <property type="component" value="Chromosome 4"/>
</dbReference>
<accession>A0A7S9KTW1</accession>
<dbReference type="InterPro" id="IPR055507">
    <property type="entry name" value="DUF7079"/>
</dbReference>
<dbReference type="OrthoDB" id="5419571at2759"/>
<proteinExistence type="predicted"/>
<protein>
    <recommendedName>
        <fullName evidence="1">DUF7079 domain-containing protein</fullName>
    </recommendedName>
</protein>
<gene>
    <name evidence="2" type="ORF">C2857_000133</name>
</gene>
<evidence type="ECO:0000313" key="2">
    <source>
        <dbReference type="EMBL" id="QPH03760.1"/>
    </source>
</evidence>
<feature type="domain" description="DUF7079" evidence="1">
    <location>
        <begin position="9"/>
        <end position="120"/>
    </location>
</feature>
<evidence type="ECO:0000259" key="1">
    <source>
        <dbReference type="Pfam" id="PF23296"/>
    </source>
</evidence>
<keyword evidence="3" id="KW-1185">Reference proteome</keyword>
<reference evidence="2 3" key="1">
    <citation type="journal article" date="2018" name="PLoS Genet.">
        <title>Repeat elements organise 3D genome structure and mediate transcription in the filamentous fungus Epichloe festucae.</title>
        <authorList>
            <person name="Winter D.J."/>
            <person name="Ganley A.R.D."/>
            <person name="Young C.A."/>
            <person name="Liachko I."/>
            <person name="Schardl C.L."/>
            <person name="Dupont P.Y."/>
            <person name="Berry D."/>
            <person name="Ram A."/>
            <person name="Scott B."/>
            <person name="Cox M.P."/>
        </authorList>
    </citation>
    <scope>NUCLEOTIDE SEQUENCE [LARGE SCALE GENOMIC DNA]</scope>
    <source>
        <strain evidence="2 3">Fl1</strain>
    </source>
</reference>
<name>A0A7S9KTW1_EPIFF</name>
<organism evidence="2 3">
    <name type="scientific">Epichloe festucae (strain Fl1)</name>
    <dbReference type="NCBI Taxonomy" id="877507"/>
    <lineage>
        <taxon>Eukaryota</taxon>
        <taxon>Fungi</taxon>
        <taxon>Dikarya</taxon>
        <taxon>Ascomycota</taxon>
        <taxon>Pezizomycotina</taxon>
        <taxon>Sordariomycetes</taxon>
        <taxon>Hypocreomycetidae</taxon>
        <taxon>Hypocreales</taxon>
        <taxon>Clavicipitaceae</taxon>
        <taxon>Epichloe</taxon>
    </lineage>
</organism>
<sequence>MSNNASLSEAEKDACICLSTLFLDCEMTPAKMAMMAQSLHRLHIPVDELDNILRHDVFPILYPNLLSPAGVWDSFDEADLITRVNGRRTHRPNVLQALSSNIAWMVVGRSVNSVWARVKEMLVQLDREASSKRSSSL</sequence>
<dbReference type="EMBL" id="CP031388">
    <property type="protein sequence ID" value="QPH03760.1"/>
    <property type="molecule type" value="Genomic_DNA"/>
</dbReference>